<dbReference type="OrthoDB" id="1449669at2"/>
<proteinExistence type="predicted"/>
<feature type="transmembrane region" description="Helical" evidence="1">
    <location>
        <begin position="7"/>
        <end position="22"/>
    </location>
</feature>
<evidence type="ECO:0000313" key="3">
    <source>
        <dbReference type="Proteomes" id="UP000295215"/>
    </source>
</evidence>
<organism evidence="2 3">
    <name type="scientific">Myroides indicus</name>
    <dbReference type="NCBI Taxonomy" id="1323422"/>
    <lineage>
        <taxon>Bacteria</taxon>
        <taxon>Pseudomonadati</taxon>
        <taxon>Bacteroidota</taxon>
        <taxon>Flavobacteriia</taxon>
        <taxon>Flavobacteriales</taxon>
        <taxon>Flavobacteriaceae</taxon>
        <taxon>Myroides</taxon>
    </lineage>
</organism>
<keyword evidence="1" id="KW-0812">Transmembrane</keyword>
<name>A0A4R7EXH5_9FLAO</name>
<gene>
    <name evidence="2" type="ORF">C8P70_11029</name>
</gene>
<keyword evidence="3" id="KW-1185">Reference proteome</keyword>
<evidence type="ECO:0000313" key="2">
    <source>
        <dbReference type="EMBL" id="TDS59581.1"/>
    </source>
</evidence>
<feature type="transmembrane region" description="Helical" evidence="1">
    <location>
        <begin position="34"/>
        <end position="53"/>
    </location>
</feature>
<keyword evidence="1" id="KW-1133">Transmembrane helix</keyword>
<dbReference type="EMBL" id="SOAG01000010">
    <property type="protein sequence ID" value="TDS59581.1"/>
    <property type="molecule type" value="Genomic_DNA"/>
</dbReference>
<keyword evidence="1" id="KW-0472">Membrane</keyword>
<accession>A0A4R7EXH5</accession>
<sequence>MNTLVKYSFFSFIYIALTWFMSDEISCALSGNEICLVSFVGKYIIFIVLMIVYDKWIKPKIFKNKTK</sequence>
<reference evidence="2 3" key="1">
    <citation type="submission" date="2019-03" db="EMBL/GenBank/DDBJ databases">
        <title>Genomic Encyclopedia of Archaeal and Bacterial Type Strains, Phase II (KMG-II): from individual species to whole genera.</title>
        <authorList>
            <person name="Goeker M."/>
        </authorList>
    </citation>
    <scope>NUCLEOTIDE SEQUENCE [LARGE SCALE GENOMIC DNA]</scope>
    <source>
        <strain evidence="2 3">DSM 28213</strain>
    </source>
</reference>
<comment type="caution">
    <text evidence="2">The sequence shown here is derived from an EMBL/GenBank/DDBJ whole genome shotgun (WGS) entry which is preliminary data.</text>
</comment>
<dbReference type="RefSeq" id="WP_133712358.1">
    <property type="nucleotide sequence ID" value="NZ_SOAG01000010.1"/>
</dbReference>
<evidence type="ECO:0000256" key="1">
    <source>
        <dbReference type="SAM" id="Phobius"/>
    </source>
</evidence>
<dbReference type="AlphaFoldDB" id="A0A4R7EXH5"/>
<protein>
    <submittedName>
        <fullName evidence="2">Uncharacterized protein</fullName>
    </submittedName>
</protein>
<dbReference type="Proteomes" id="UP000295215">
    <property type="component" value="Unassembled WGS sequence"/>
</dbReference>